<dbReference type="PANTHER" id="PTHR37984">
    <property type="entry name" value="PROTEIN CBG26694"/>
    <property type="match status" value="1"/>
</dbReference>
<dbReference type="AlphaFoldDB" id="A0A3P9JKY0"/>
<evidence type="ECO:0000259" key="2">
    <source>
        <dbReference type="PROSITE" id="PS50994"/>
    </source>
</evidence>
<feature type="domain" description="Integrase catalytic" evidence="2">
    <location>
        <begin position="1"/>
        <end position="130"/>
    </location>
</feature>
<reference evidence="3 4" key="2">
    <citation type="submission" date="2017-04" db="EMBL/GenBank/DDBJ databases">
        <title>CpG methylation of centromeres and impact of large insertions on vertebrate speciation.</title>
        <authorList>
            <person name="Ichikawa K."/>
            <person name="Yoshimura J."/>
            <person name="Morishita S."/>
        </authorList>
    </citation>
    <scope>NUCLEOTIDE SEQUENCE</scope>
    <source>
        <strain evidence="3 4">HSOK</strain>
    </source>
</reference>
<dbReference type="Gene3D" id="3.30.420.10">
    <property type="entry name" value="Ribonuclease H-like superfamily/Ribonuclease H"/>
    <property type="match status" value="1"/>
</dbReference>
<feature type="compositionally biased region" description="Basic and acidic residues" evidence="1">
    <location>
        <begin position="345"/>
        <end position="360"/>
    </location>
</feature>
<dbReference type="InterPro" id="IPR012337">
    <property type="entry name" value="RNaseH-like_sf"/>
</dbReference>
<protein>
    <recommendedName>
        <fullName evidence="2">Integrase catalytic domain-containing protein</fullName>
    </recommendedName>
</protein>
<proteinExistence type="predicted"/>
<evidence type="ECO:0000313" key="4">
    <source>
        <dbReference type="Proteomes" id="UP000265200"/>
    </source>
</evidence>
<dbReference type="PANTHER" id="PTHR37984:SF15">
    <property type="entry name" value="INTEGRASE CATALYTIC DOMAIN-CONTAINING PROTEIN"/>
    <property type="match status" value="1"/>
</dbReference>
<dbReference type="Ensembl" id="ENSORLT00015025475.1">
    <property type="protein sequence ID" value="ENSORLP00015032990.1"/>
    <property type="gene ID" value="ENSORLG00015018127.1"/>
</dbReference>
<dbReference type="InterPro" id="IPR036397">
    <property type="entry name" value="RNaseH_sf"/>
</dbReference>
<feature type="region of interest" description="Disordered" evidence="1">
    <location>
        <begin position="262"/>
        <end position="296"/>
    </location>
</feature>
<sequence>MTDHFTKYAVAVPTPNQKARTVAKCLWENFFTHSGIPAKLHSDQGTDFESKTIRKLCGLAGIQKIRTTPYHPRGNPVERFNRTLLDMLGTLSEQEKKHWKDYVKPLVHAYNCTKNDVTGFSPYELMFGRQPRLPIDLAFGLPLKEDRSPSYREYVQKLTSHLEENRRAAIINAAKAMKKNKERFDRHVIAADLDVGERVLVRNVRQRGKHKLADKWEQSVYIVVSKAGHLPVYTVRPEHCDKPLRTLHRDLLLPCAFSSIPPGDPVSRKKPMKDDSSPVLPTPPTATDSSVDEDEQVYVPSPAEPVSFTSTFVLPAVRQPDPATQCATPLPAPPAVTTAADVDDNEKGETQEDTIPHRELVGAVESSPASVTSDASGGPEAVSATTPKTPGPVQNEAGPASSVESVPVSADPPQLREEPTSPSESHSLEEPQVRRGQRVRTQPVRLQYQKPGRPLLQSIQTVLHGLSSAFFFALQDDEQP</sequence>
<dbReference type="Pfam" id="PF00665">
    <property type="entry name" value="rve"/>
    <property type="match status" value="1"/>
</dbReference>
<dbReference type="GO" id="GO:0015074">
    <property type="term" value="P:DNA integration"/>
    <property type="evidence" value="ECO:0007669"/>
    <property type="project" value="InterPro"/>
</dbReference>
<organism evidence="3 4">
    <name type="scientific">Oryzias latipes</name>
    <name type="common">Japanese rice fish</name>
    <name type="synonym">Japanese killifish</name>
    <dbReference type="NCBI Taxonomy" id="8090"/>
    <lineage>
        <taxon>Eukaryota</taxon>
        <taxon>Metazoa</taxon>
        <taxon>Chordata</taxon>
        <taxon>Craniata</taxon>
        <taxon>Vertebrata</taxon>
        <taxon>Euteleostomi</taxon>
        <taxon>Actinopterygii</taxon>
        <taxon>Neopterygii</taxon>
        <taxon>Teleostei</taxon>
        <taxon>Neoteleostei</taxon>
        <taxon>Acanthomorphata</taxon>
        <taxon>Ovalentaria</taxon>
        <taxon>Atherinomorphae</taxon>
        <taxon>Beloniformes</taxon>
        <taxon>Adrianichthyidae</taxon>
        <taxon>Oryziinae</taxon>
        <taxon>Oryzias</taxon>
    </lineage>
</organism>
<evidence type="ECO:0000256" key="1">
    <source>
        <dbReference type="SAM" id="MobiDB-lite"/>
    </source>
</evidence>
<accession>A0A3P9JKY0</accession>
<dbReference type="InterPro" id="IPR050951">
    <property type="entry name" value="Retrovirus_Pol_polyprotein"/>
</dbReference>
<name>A0A3P9JKY0_ORYLA</name>
<reference key="1">
    <citation type="journal article" date="2007" name="Nature">
        <title>The medaka draft genome and insights into vertebrate genome evolution.</title>
        <authorList>
            <person name="Kasahara M."/>
            <person name="Naruse K."/>
            <person name="Sasaki S."/>
            <person name="Nakatani Y."/>
            <person name="Qu W."/>
            <person name="Ahsan B."/>
            <person name="Yamada T."/>
            <person name="Nagayasu Y."/>
            <person name="Doi K."/>
            <person name="Kasai Y."/>
            <person name="Jindo T."/>
            <person name="Kobayashi D."/>
            <person name="Shimada A."/>
            <person name="Toyoda A."/>
            <person name="Kuroki Y."/>
            <person name="Fujiyama A."/>
            <person name="Sasaki T."/>
            <person name="Shimizu A."/>
            <person name="Asakawa S."/>
            <person name="Shimizu N."/>
            <person name="Hashimoto S."/>
            <person name="Yang J."/>
            <person name="Lee Y."/>
            <person name="Matsushima K."/>
            <person name="Sugano S."/>
            <person name="Sakaizumi M."/>
            <person name="Narita T."/>
            <person name="Ohishi K."/>
            <person name="Haga S."/>
            <person name="Ohta F."/>
            <person name="Nomoto H."/>
            <person name="Nogata K."/>
            <person name="Morishita T."/>
            <person name="Endo T."/>
            <person name="Shin-I T."/>
            <person name="Takeda H."/>
            <person name="Morishita S."/>
            <person name="Kohara Y."/>
        </authorList>
    </citation>
    <scope>NUCLEOTIDE SEQUENCE [LARGE SCALE GENOMIC DNA]</scope>
    <source>
        <strain>Hd-rR</strain>
    </source>
</reference>
<dbReference type="GO" id="GO:0003676">
    <property type="term" value="F:nucleic acid binding"/>
    <property type="evidence" value="ECO:0007669"/>
    <property type="project" value="InterPro"/>
</dbReference>
<dbReference type="Proteomes" id="UP000265200">
    <property type="component" value="Chromosome 18"/>
</dbReference>
<reference evidence="3" key="4">
    <citation type="submission" date="2025-09" db="UniProtKB">
        <authorList>
            <consortium name="Ensembl"/>
        </authorList>
    </citation>
    <scope>IDENTIFICATION</scope>
    <source>
        <strain evidence="3">HSOK</strain>
    </source>
</reference>
<evidence type="ECO:0000313" key="3">
    <source>
        <dbReference type="Ensembl" id="ENSORLP00015032990.1"/>
    </source>
</evidence>
<feature type="region of interest" description="Disordered" evidence="1">
    <location>
        <begin position="322"/>
        <end position="445"/>
    </location>
</feature>
<dbReference type="InterPro" id="IPR001584">
    <property type="entry name" value="Integrase_cat-core"/>
</dbReference>
<feature type="compositionally biased region" description="Low complexity" evidence="1">
    <location>
        <begin position="397"/>
        <end position="413"/>
    </location>
</feature>
<dbReference type="PROSITE" id="PS50994">
    <property type="entry name" value="INTEGRASE"/>
    <property type="match status" value="1"/>
</dbReference>
<reference evidence="3" key="3">
    <citation type="submission" date="2025-08" db="UniProtKB">
        <authorList>
            <consortium name="Ensembl"/>
        </authorList>
    </citation>
    <scope>IDENTIFICATION</scope>
    <source>
        <strain evidence="3">HSOK</strain>
    </source>
</reference>
<dbReference type="SUPFAM" id="SSF53098">
    <property type="entry name" value="Ribonuclease H-like"/>
    <property type="match status" value="1"/>
</dbReference>
<dbReference type="FunFam" id="3.30.420.10:FF:000032">
    <property type="entry name" value="Retrovirus-related Pol polyprotein from transposon 297-like Protein"/>
    <property type="match status" value="1"/>
</dbReference>